<evidence type="ECO:0000256" key="1">
    <source>
        <dbReference type="ARBA" id="ARBA00004141"/>
    </source>
</evidence>
<feature type="transmembrane region" description="Helical" evidence="5">
    <location>
        <begin position="157"/>
        <end position="175"/>
    </location>
</feature>
<feature type="transmembrane region" description="Helical" evidence="5">
    <location>
        <begin position="380"/>
        <end position="402"/>
    </location>
</feature>
<keyword evidence="7" id="KW-1185">Reference proteome</keyword>
<feature type="transmembrane region" description="Helical" evidence="5">
    <location>
        <begin position="444"/>
        <end position="461"/>
    </location>
</feature>
<dbReference type="GO" id="GO:0015179">
    <property type="term" value="F:L-amino acid transmembrane transporter activity"/>
    <property type="evidence" value="ECO:0007669"/>
    <property type="project" value="TreeGrafter"/>
</dbReference>
<feature type="transmembrane region" description="Helical" evidence="5">
    <location>
        <begin position="422"/>
        <end position="438"/>
    </location>
</feature>
<name>A0A0B6WXA5_9BACT</name>
<dbReference type="RefSeq" id="WP_083437723.1">
    <property type="nucleotide sequence ID" value="NZ_CBXV010000006.1"/>
</dbReference>
<reference evidence="6 7" key="2">
    <citation type="submission" date="2015-01" db="EMBL/GenBank/DDBJ databases">
        <title>Complete genome sequence of Pyrinomonas methylaliphatogenes type strain K22T.</title>
        <authorList>
            <person name="Lee K.C.Y."/>
            <person name="Power J.F."/>
            <person name="Dunfield P.F."/>
            <person name="Morgan X.C."/>
            <person name="Huttenhower C."/>
            <person name="Stott M.B."/>
        </authorList>
    </citation>
    <scope>NUCLEOTIDE SEQUENCE [LARGE SCALE GENOMIC DNA]</scope>
    <source>
        <strain evidence="6 7">K22</strain>
    </source>
</reference>
<dbReference type="Proteomes" id="UP000031518">
    <property type="component" value="Unassembled WGS sequence"/>
</dbReference>
<evidence type="ECO:0000313" key="6">
    <source>
        <dbReference type="EMBL" id="CDM65696.1"/>
    </source>
</evidence>
<feature type="transmembrane region" description="Helical" evidence="5">
    <location>
        <begin position="219"/>
        <end position="240"/>
    </location>
</feature>
<dbReference type="PANTHER" id="PTHR11785:SF512">
    <property type="entry name" value="SOBREMESA, ISOFORM B"/>
    <property type="match status" value="1"/>
</dbReference>
<feature type="transmembrane region" description="Helical" evidence="5">
    <location>
        <begin position="187"/>
        <end position="207"/>
    </location>
</feature>
<keyword evidence="4 5" id="KW-0472">Membrane</keyword>
<proteinExistence type="predicted"/>
<feature type="transmembrane region" description="Helical" evidence="5">
    <location>
        <begin position="303"/>
        <end position="323"/>
    </location>
</feature>
<sequence>MGDKGGAVFEDRKAIEAIERVHRTGPVRGDCQPVTLARRLGLFDATMLVMGGIIGSGIFMNPSVVARVIEAPALIIAAWLVGGSIALAGAFIYAELAARRPDVGGQYAYLREAFHPLVAFLYGWTLLLVTQSGGMAAVAATFARYLRELSNLSIPDWAIASVTLIALTAINCLGVRAGSATQSILMVLKVAAIAALVGCGLFVASPSKVGIIATLDRKPFALVTAFGAALVPVLFAYGGWQTASFVAGELREPRRDLPRGLLIGVVGVILLYLAVNFVCLRALGADGLAKTQTPASEVMRAALGPAGARLIAIGIAISTLGFLSQGMLTAPRVYFAMAEDGLFFRRVGLVHPKTRVPVTAIVLQGLLATVIVISGRYEQILNYVVPVDFIWFGLTAASLFIFRRRAGGQRVDYSVPGHPLTTLFFIGASCYVVASAIYKYPHNSLIGFFILLAGVPIYFLWQRRPSWISAA</sequence>
<feature type="transmembrane region" description="Helical" evidence="5">
    <location>
        <begin position="261"/>
        <end position="283"/>
    </location>
</feature>
<dbReference type="EMBL" id="CBXV010000006">
    <property type="protein sequence ID" value="CDM65696.1"/>
    <property type="molecule type" value="Genomic_DNA"/>
</dbReference>
<dbReference type="AlphaFoldDB" id="A0A0B6WXA5"/>
<dbReference type="Pfam" id="PF13520">
    <property type="entry name" value="AA_permease_2"/>
    <property type="match status" value="1"/>
</dbReference>
<gene>
    <name evidence="6" type="ORF">PYK22_01701</name>
</gene>
<keyword evidence="2 5" id="KW-0812">Transmembrane</keyword>
<evidence type="ECO:0000256" key="2">
    <source>
        <dbReference type="ARBA" id="ARBA00022692"/>
    </source>
</evidence>
<dbReference type="InterPro" id="IPR050598">
    <property type="entry name" value="AminoAcid_Transporter"/>
</dbReference>
<dbReference type="Gene3D" id="1.20.1740.10">
    <property type="entry name" value="Amino acid/polyamine transporter I"/>
    <property type="match status" value="1"/>
</dbReference>
<feature type="transmembrane region" description="Helical" evidence="5">
    <location>
        <begin position="73"/>
        <end position="96"/>
    </location>
</feature>
<dbReference type="GO" id="GO:0016020">
    <property type="term" value="C:membrane"/>
    <property type="evidence" value="ECO:0007669"/>
    <property type="project" value="UniProtKB-SubCell"/>
</dbReference>
<feature type="transmembrane region" description="Helical" evidence="5">
    <location>
        <begin position="117"/>
        <end position="145"/>
    </location>
</feature>
<protein>
    <submittedName>
        <fullName evidence="6">Amino acid/polyamine/organocation transporter, APC superfamily (TC 2.A.3)</fullName>
    </submittedName>
</protein>
<organism evidence="6 7">
    <name type="scientific">Pyrinomonas methylaliphatogenes</name>
    <dbReference type="NCBI Taxonomy" id="454194"/>
    <lineage>
        <taxon>Bacteria</taxon>
        <taxon>Pseudomonadati</taxon>
        <taxon>Acidobacteriota</taxon>
        <taxon>Blastocatellia</taxon>
        <taxon>Blastocatellales</taxon>
        <taxon>Pyrinomonadaceae</taxon>
        <taxon>Pyrinomonas</taxon>
    </lineage>
</organism>
<dbReference type="PANTHER" id="PTHR11785">
    <property type="entry name" value="AMINO ACID TRANSPORTER"/>
    <property type="match status" value="1"/>
</dbReference>
<dbReference type="STRING" id="454194.PYK22_01701"/>
<evidence type="ECO:0000256" key="5">
    <source>
        <dbReference type="SAM" id="Phobius"/>
    </source>
</evidence>
<dbReference type="PIRSF" id="PIRSF006060">
    <property type="entry name" value="AA_transporter"/>
    <property type="match status" value="1"/>
</dbReference>
<accession>A0A0B6WXA5</accession>
<dbReference type="OrthoDB" id="3181223at2"/>
<evidence type="ECO:0000313" key="7">
    <source>
        <dbReference type="Proteomes" id="UP000031518"/>
    </source>
</evidence>
<reference evidence="6 7" key="1">
    <citation type="submission" date="2013-12" db="EMBL/GenBank/DDBJ databases">
        <authorList>
            <person name="Stott M."/>
        </authorList>
    </citation>
    <scope>NUCLEOTIDE SEQUENCE [LARGE SCALE GENOMIC DNA]</scope>
    <source>
        <strain evidence="6 7">K22</strain>
    </source>
</reference>
<keyword evidence="3 5" id="KW-1133">Transmembrane helix</keyword>
<feature type="transmembrane region" description="Helical" evidence="5">
    <location>
        <begin position="356"/>
        <end position="374"/>
    </location>
</feature>
<comment type="subcellular location">
    <subcellularLocation>
        <location evidence="1">Membrane</location>
        <topology evidence="1">Multi-pass membrane protein</topology>
    </subcellularLocation>
</comment>
<evidence type="ECO:0000256" key="4">
    <source>
        <dbReference type="ARBA" id="ARBA00023136"/>
    </source>
</evidence>
<feature type="transmembrane region" description="Helical" evidence="5">
    <location>
        <begin position="42"/>
        <end position="61"/>
    </location>
</feature>
<dbReference type="InterPro" id="IPR002293">
    <property type="entry name" value="AA/rel_permease1"/>
</dbReference>
<evidence type="ECO:0000256" key="3">
    <source>
        <dbReference type="ARBA" id="ARBA00022989"/>
    </source>
</evidence>